<keyword evidence="2" id="KW-1185">Reference proteome</keyword>
<name>A0A7I7SPJ0_9MYCO</name>
<protein>
    <recommendedName>
        <fullName evidence="3">Alcohol dehydrogenase</fullName>
    </recommendedName>
</protein>
<dbReference type="AlphaFoldDB" id="A0A7I7SPJ0"/>
<evidence type="ECO:0008006" key="3">
    <source>
        <dbReference type="Google" id="ProtNLM"/>
    </source>
</evidence>
<dbReference type="KEGG" id="msar:MSAR_20430"/>
<accession>A0A7I7SPJ0</accession>
<dbReference type="Gene3D" id="3.40.50.720">
    <property type="entry name" value="NAD(P)-binding Rossmann-like Domain"/>
    <property type="match status" value="1"/>
</dbReference>
<evidence type="ECO:0000313" key="2">
    <source>
        <dbReference type="Proteomes" id="UP000466445"/>
    </source>
</evidence>
<dbReference type="Proteomes" id="UP000466445">
    <property type="component" value="Chromosome"/>
</dbReference>
<gene>
    <name evidence="1" type="ORF">MSAR_20430</name>
</gene>
<proteinExistence type="predicted"/>
<dbReference type="EMBL" id="AP022595">
    <property type="protein sequence ID" value="BBY58907.1"/>
    <property type="molecule type" value="Genomic_DNA"/>
</dbReference>
<dbReference type="Gene3D" id="3.90.180.10">
    <property type="entry name" value="Medium-chain alcohol dehydrogenases, catalytic domain"/>
    <property type="match status" value="1"/>
</dbReference>
<reference evidence="1 2" key="1">
    <citation type="journal article" date="2019" name="Emerg. Microbes Infect.">
        <title>Comprehensive subspecies identification of 175 nontuberculous mycobacteria species based on 7547 genomic profiles.</title>
        <authorList>
            <person name="Matsumoto Y."/>
            <person name="Kinjo T."/>
            <person name="Motooka D."/>
            <person name="Nabeya D."/>
            <person name="Jung N."/>
            <person name="Uechi K."/>
            <person name="Horii T."/>
            <person name="Iida T."/>
            <person name="Fujita J."/>
            <person name="Nakamura S."/>
        </authorList>
    </citation>
    <scope>NUCLEOTIDE SEQUENCE [LARGE SCALE GENOMIC DNA]</scope>
    <source>
        <strain evidence="1 2">JCM 30395</strain>
    </source>
</reference>
<organism evidence="1 2">
    <name type="scientific">Mycolicibacterium sarraceniae</name>
    <dbReference type="NCBI Taxonomy" id="1534348"/>
    <lineage>
        <taxon>Bacteria</taxon>
        <taxon>Bacillati</taxon>
        <taxon>Actinomycetota</taxon>
        <taxon>Actinomycetes</taxon>
        <taxon>Mycobacteriales</taxon>
        <taxon>Mycobacteriaceae</taxon>
        <taxon>Mycolicibacterium</taxon>
    </lineage>
</organism>
<sequence length="75" mass="8030">MIVGATFDPLPITPGDLIFGNYSVVGHPSGTSADVEDTLHFAVRARIQELPLADAAEAYAAMDEGHARYRMVLTV</sequence>
<evidence type="ECO:0000313" key="1">
    <source>
        <dbReference type="EMBL" id="BBY58907.1"/>
    </source>
</evidence>